<evidence type="ECO:0000313" key="2">
    <source>
        <dbReference type="Proteomes" id="UP000298663"/>
    </source>
</evidence>
<proteinExistence type="predicted"/>
<evidence type="ECO:0000313" key="1">
    <source>
        <dbReference type="EMBL" id="TKR72148.1"/>
    </source>
</evidence>
<dbReference type="EMBL" id="AZBU02000006">
    <property type="protein sequence ID" value="TKR72148.1"/>
    <property type="molecule type" value="Genomic_DNA"/>
</dbReference>
<organism evidence="1 2">
    <name type="scientific">Steinernema carpocapsae</name>
    <name type="common">Entomopathogenic nematode</name>
    <dbReference type="NCBI Taxonomy" id="34508"/>
    <lineage>
        <taxon>Eukaryota</taxon>
        <taxon>Metazoa</taxon>
        <taxon>Ecdysozoa</taxon>
        <taxon>Nematoda</taxon>
        <taxon>Chromadorea</taxon>
        <taxon>Rhabditida</taxon>
        <taxon>Tylenchina</taxon>
        <taxon>Panagrolaimomorpha</taxon>
        <taxon>Strongyloidoidea</taxon>
        <taxon>Steinernematidae</taxon>
        <taxon>Steinernema</taxon>
    </lineage>
</organism>
<keyword evidence="2" id="KW-1185">Reference proteome</keyword>
<gene>
    <name evidence="1" type="ORF">L596_019650</name>
</gene>
<dbReference type="Proteomes" id="UP000298663">
    <property type="component" value="Unassembled WGS sequence"/>
</dbReference>
<protein>
    <submittedName>
        <fullName evidence="1">Uncharacterized protein</fullName>
    </submittedName>
</protein>
<reference evidence="1 2" key="1">
    <citation type="journal article" date="2015" name="Genome Biol.">
        <title>Comparative genomics of Steinernema reveals deeply conserved gene regulatory networks.</title>
        <authorList>
            <person name="Dillman A.R."/>
            <person name="Macchietto M."/>
            <person name="Porter C.F."/>
            <person name="Rogers A."/>
            <person name="Williams B."/>
            <person name="Antoshechkin I."/>
            <person name="Lee M.M."/>
            <person name="Goodwin Z."/>
            <person name="Lu X."/>
            <person name="Lewis E.E."/>
            <person name="Goodrich-Blair H."/>
            <person name="Stock S.P."/>
            <person name="Adams B.J."/>
            <person name="Sternberg P.W."/>
            <person name="Mortazavi A."/>
        </authorList>
    </citation>
    <scope>NUCLEOTIDE SEQUENCE [LARGE SCALE GENOMIC DNA]</scope>
    <source>
        <strain evidence="1 2">ALL</strain>
    </source>
</reference>
<comment type="caution">
    <text evidence="1">The sequence shown here is derived from an EMBL/GenBank/DDBJ whole genome shotgun (WGS) entry which is preliminary data.</text>
</comment>
<accession>A0A4U5MRC8</accession>
<sequence length="71" mass="8125">MGVIFMLNCPLDCARMSARRWEPYHNTDSSIYPELVLILLAIGIGVCCSQKRLLIIENQRPRLPETVYQSS</sequence>
<dbReference type="AlphaFoldDB" id="A0A4U5MRC8"/>
<name>A0A4U5MRC8_STECR</name>
<reference evidence="1 2" key="2">
    <citation type="journal article" date="2019" name="G3 (Bethesda)">
        <title>Hybrid Assembly of the Genome of the Entomopathogenic Nematode Steinernema carpocapsae Identifies the X-Chromosome.</title>
        <authorList>
            <person name="Serra L."/>
            <person name="Macchietto M."/>
            <person name="Macias-Munoz A."/>
            <person name="McGill C.J."/>
            <person name="Rodriguez I.M."/>
            <person name="Rodriguez B."/>
            <person name="Murad R."/>
            <person name="Mortazavi A."/>
        </authorList>
    </citation>
    <scope>NUCLEOTIDE SEQUENCE [LARGE SCALE GENOMIC DNA]</scope>
    <source>
        <strain evidence="1 2">ALL</strain>
    </source>
</reference>